<evidence type="ECO:0000256" key="2">
    <source>
        <dbReference type="ARBA" id="ARBA00006162"/>
    </source>
</evidence>
<gene>
    <name evidence="9" type="primary">eccD</name>
    <name evidence="9" type="ORF">HLB23_25790</name>
</gene>
<dbReference type="GO" id="GO:0005886">
    <property type="term" value="C:plasma membrane"/>
    <property type="evidence" value="ECO:0007669"/>
    <property type="project" value="UniProtKB-SubCell"/>
</dbReference>
<dbReference type="Gene3D" id="3.10.20.90">
    <property type="entry name" value="Phosphatidylinositol 3-kinase Catalytic Subunit, Chain A, domain 1"/>
    <property type="match status" value="1"/>
</dbReference>
<dbReference type="AlphaFoldDB" id="A0A849C627"/>
<dbReference type="InterPro" id="IPR044049">
    <property type="entry name" value="EccD_transm"/>
</dbReference>
<feature type="transmembrane region" description="Helical" evidence="7">
    <location>
        <begin position="279"/>
        <end position="300"/>
    </location>
</feature>
<comment type="subcellular location">
    <subcellularLocation>
        <location evidence="1">Cell membrane</location>
        <topology evidence="1">Multi-pass membrane protein</topology>
    </subcellularLocation>
</comment>
<accession>A0A849C627</accession>
<evidence type="ECO:0000259" key="8">
    <source>
        <dbReference type="Pfam" id="PF19053"/>
    </source>
</evidence>
<evidence type="ECO:0000256" key="3">
    <source>
        <dbReference type="ARBA" id="ARBA00022475"/>
    </source>
</evidence>
<feature type="domain" description="EccD-like transmembrane" evidence="8">
    <location>
        <begin position="142"/>
        <end position="502"/>
    </location>
</feature>
<feature type="transmembrane region" description="Helical" evidence="7">
    <location>
        <begin position="386"/>
        <end position="405"/>
    </location>
</feature>
<feature type="transmembrane region" description="Helical" evidence="7">
    <location>
        <begin position="362"/>
        <end position="380"/>
    </location>
</feature>
<dbReference type="Pfam" id="PF08817">
    <property type="entry name" value="YukD"/>
    <property type="match status" value="1"/>
</dbReference>
<keyword evidence="5 7" id="KW-1133">Transmembrane helix</keyword>
<keyword evidence="6 7" id="KW-0472">Membrane</keyword>
<comment type="caution">
    <text evidence="9">The sequence shown here is derived from an EMBL/GenBank/DDBJ whole genome shotgun (WGS) entry which is preliminary data.</text>
</comment>
<feature type="transmembrane region" description="Helical" evidence="7">
    <location>
        <begin position="133"/>
        <end position="158"/>
    </location>
</feature>
<sequence>MTAAAAPPAEAAAAEVARVRVAIMVATYQVDVVVPTKFTVETFIDDLLVVLAEAIDDDTVDFTAPAGQWSLARPGQLPIPRWRSLADHDITDGAVLTLTPVESAEVFRPIVEDITEALALTNEREFSEYDPDVSAAVGLGGVVVGCGAASAILLWSWLQTGSMMWTAVPALLLGMIGLGAALAAAQRFGSPRSCLGLALGSLLLAGAGAAMLVPPAYGEAGALTPANLVAGAVVAAVAAATVLRVTRVGVATLMSVIVLGILATLAAIPALIWEFSTSQVAAGVLLVGVILLSLAPRVAVAIARIKPPDLPDPGTEVAPATLADIFDAESSTGDQPDDESARRSAESLFEARARLAVTSLRGLMVALSFLLALASVLVAAMHPGKIREVVLVLAVAGILLMRARWYPDRVQAIALITGSAVTVTGLGIVLAGVHDDVGSRLLLAVLVLIIAFLGCRAAVRLPHVRLSPVTRRVLDIFEYLLLVLVPILAFWIMGIYAAMRELL</sequence>
<evidence type="ECO:0000256" key="7">
    <source>
        <dbReference type="SAM" id="Phobius"/>
    </source>
</evidence>
<proteinExistence type="inferred from homology"/>
<dbReference type="InterPro" id="IPR006707">
    <property type="entry name" value="T7SS_EccD"/>
</dbReference>
<feature type="transmembrane region" description="Helical" evidence="7">
    <location>
        <begin position="412"/>
        <end position="433"/>
    </location>
</feature>
<protein>
    <submittedName>
        <fullName evidence="9">Type VII secretion integral membrane protein EccD</fullName>
    </submittedName>
</protein>
<dbReference type="Proteomes" id="UP000586827">
    <property type="component" value="Unassembled WGS sequence"/>
</dbReference>
<dbReference type="PIRSF" id="PIRSF017804">
    <property type="entry name" value="Secretion_EccD1"/>
    <property type="match status" value="1"/>
</dbReference>
<dbReference type="InterPro" id="IPR024962">
    <property type="entry name" value="YukD-like"/>
</dbReference>
<evidence type="ECO:0000256" key="5">
    <source>
        <dbReference type="ARBA" id="ARBA00022989"/>
    </source>
</evidence>
<feature type="transmembrane region" description="Helical" evidence="7">
    <location>
        <begin position="250"/>
        <end position="273"/>
    </location>
</feature>
<dbReference type="NCBIfam" id="TIGR03920">
    <property type="entry name" value="T7SS_EccD"/>
    <property type="match status" value="1"/>
</dbReference>
<feature type="transmembrane region" description="Helical" evidence="7">
    <location>
        <begin position="197"/>
        <end position="217"/>
    </location>
</feature>
<feature type="transmembrane region" description="Helical" evidence="7">
    <location>
        <begin position="223"/>
        <end position="243"/>
    </location>
</feature>
<name>A0A849C627_9NOCA</name>
<feature type="transmembrane region" description="Helical" evidence="7">
    <location>
        <begin position="479"/>
        <end position="499"/>
    </location>
</feature>
<keyword evidence="4 7" id="KW-0812">Transmembrane</keyword>
<feature type="transmembrane region" description="Helical" evidence="7">
    <location>
        <begin position="164"/>
        <end position="185"/>
    </location>
</feature>
<feature type="transmembrane region" description="Helical" evidence="7">
    <location>
        <begin position="439"/>
        <end position="459"/>
    </location>
</feature>
<dbReference type="EMBL" id="JABELX010000009">
    <property type="protein sequence ID" value="NNH73228.1"/>
    <property type="molecule type" value="Genomic_DNA"/>
</dbReference>
<evidence type="ECO:0000256" key="4">
    <source>
        <dbReference type="ARBA" id="ARBA00022692"/>
    </source>
</evidence>
<keyword evidence="3" id="KW-1003">Cell membrane</keyword>
<comment type="similarity">
    <text evidence="2">Belongs to the EccD/Snm4 family.</text>
</comment>
<dbReference type="RefSeq" id="WP_067527756.1">
    <property type="nucleotide sequence ID" value="NZ_JABELX010000009.1"/>
</dbReference>
<reference evidence="9 10" key="1">
    <citation type="submission" date="2020-05" db="EMBL/GenBank/DDBJ databases">
        <title>MicrobeNet Type strains.</title>
        <authorList>
            <person name="Nicholson A.C."/>
        </authorList>
    </citation>
    <scope>NUCLEOTIDE SEQUENCE [LARGE SCALE GENOMIC DNA]</scope>
    <source>
        <strain evidence="9 10">JCM 3224</strain>
    </source>
</reference>
<keyword evidence="10" id="KW-1185">Reference proteome</keyword>
<evidence type="ECO:0000256" key="1">
    <source>
        <dbReference type="ARBA" id="ARBA00004651"/>
    </source>
</evidence>
<dbReference type="Pfam" id="PF19053">
    <property type="entry name" value="EccD"/>
    <property type="match status" value="1"/>
</dbReference>
<evidence type="ECO:0000313" key="9">
    <source>
        <dbReference type="EMBL" id="NNH73228.1"/>
    </source>
</evidence>
<evidence type="ECO:0000256" key="6">
    <source>
        <dbReference type="ARBA" id="ARBA00023136"/>
    </source>
</evidence>
<evidence type="ECO:0000313" key="10">
    <source>
        <dbReference type="Proteomes" id="UP000586827"/>
    </source>
</evidence>
<organism evidence="9 10">
    <name type="scientific">Nocardia uniformis</name>
    <dbReference type="NCBI Taxonomy" id="53432"/>
    <lineage>
        <taxon>Bacteria</taxon>
        <taxon>Bacillati</taxon>
        <taxon>Actinomycetota</taxon>
        <taxon>Actinomycetes</taxon>
        <taxon>Mycobacteriales</taxon>
        <taxon>Nocardiaceae</taxon>
        <taxon>Nocardia</taxon>
    </lineage>
</organism>